<dbReference type="PROSITE" id="PS50887">
    <property type="entry name" value="GGDEF"/>
    <property type="match status" value="1"/>
</dbReference>
<dbReference type="InterPro" id="IPR029787">
    <property type="entry name" value="Nucleotide_cyclase"/>
</dbReference>
<evidence type="ECO:0000256" key="1">
    <source>
        <dbReference type="ARBA" id="ARBA00004651"/>
    </source>
</evidence>
<dbReference type="InterPro" id="IPR050469">
    <property type="entry name" value="Diguanylate_Cyclase"/>
</dbReference>
<evidence type="ECO:0000256" key="6">
    <source>
        <dbReference type="ARBA" id="ARBA00023136"/>
    </source>
</evidence>
<feature type="domain" description="GGDEF" evidence="9">
    <location>
        <begin position="351"/>
        <end position="481"/>
    </location>
</feature>
<comment type="caution">
    <text evidence="10">The sequence shown here is derived from an EMBL/GenBank/DDBJ whole genome shotgun (WGS) entry which is preliminary data.</text>
</comment>
<evidence type="ECO:0000313" key="10">
    <source>
        <dbReference type="EMBL" id="MEP7730933.1"/>
    </source>
</evidence>
<dbReference type="Gene3D" id="3.30.70.270">
    <property type="match status" value="1"/>
</dbReference>
<gene>
    <name evidence="10" type="ORF">ABKW32_15860</name>
</gene>
<dbReference type="Proteomes" id="UP001471651">
    <property type="component" value="Unassembled WGS sequence"/>
</dbReference>
<dbReference type="RefSeq" id="WP_348577655.1">
    <property type="nucleotide sequence ID" value="NZ_JBDYKN010000018.1"/>
</dbReference>
<name>A0ABV0L3E9_9GAMM</name>
<keyword evidence="6 8" id="KW-0472">Membrane</keyword>
<evidence type="ECO:0000256" key="8">
    <source>
        <dbReference type="SAM" id="Phobius"/>
    </source>
</evidence>
<dbReference type="NCBIfam" id="TIGR00254">
    <property type="entry name" value="GGDEF"/>
    <property type="match status" value="1"/>
</dbReference>
<dbReference type="InterPro" id="IPR029151">
    <property type="entry name" value="Sensor-like_sf"/>
</dbReference>
<evidence type="ECO:0000256" key="2">
    <source>
        <dbReference type="ARBA" id="ARBA00012528"/>
    </source>
</evidence>
<organism evidence="10 11">
    <name type="scientific">Marinomonas primoryensis</name>
    <dbReference type="NCBI Taxonomy" id="178399"/>
    <lineage>
        <taxon>Bacteria</taxon>
        <taxon>Pseudomonadati</taxon>
        <taxon>Pseudomonadota</taxon>
        <taxon>Gammaproteobacteria</taxon>
        <taxon>Oceanospirillales</taxon>
        <taxon>Oceanospirillaceae</taxon>
        <taxon>Marinomonas</taxon>
    </lineage>
</organism>
<dbReference type="InterPro" id="IPR033479">
    <property type="entry name" value="dCache_1"/>
</dbReference>
<comment type="subcellular location">
    <subcellularLocation>
        <location evidence="1">Cell membrane</location>
        <topology evidence="1">Multi-pass membrane protein</topology>
    </subcellularLocation>
</comment>
<dbReference type="SUPFAM" id="SSF55073">
    <property type="entry name" value="Nucleotide cyclase"/>
    <property type="match status" value="1"/>
</dbReference>
<keyword evidence="5 8" id="KW-1133">Transmembrane helix</keyword>
<evidence type="ECO:0000256" key="4">
    <source>
        <dbReference type="ARBA" id="ARBA00022692"/>
    </source>
</evidence>
<dbReference type="SUPFAM" id="SSF103190">
    <property type="entry name" value="Sensory domain-like"/>
    <property type="match status" value="2"/>
</dbReference>
<accession>A0ABV0L3E9</accession>
<comment type="catalytic activity">
    <reaction evidence="7">
        <text>2 GTP = 3',3'-c-di-GMP + 2 diphosphate</text>
        <dbReference type="Rhea" id="RHEA:24898"/>
        <dbReference type="ChEBI" id="CHEBI:33019"/>
        <dbReference type="ChEBI" id="CHEBI:37565"/>
        <dbReference type="ChEBI" id="CHEBI:58805"/>
        <dbReference type="EC" id="2.7.7.65"/>
    </reaction>
</comment>
<dbReference type="CDD" id="cd12912">
    <property type="entry name" value="PDC2_MCP_like"/>
    <property type="match status" value="1"/>
</dbReference>
<dbReference type="EMBL" id="JBDYKN010000018">
    <property type="protein sequence ID" value="MEP7730933.1"/>
    <property type="molecule type" value="Genomic_DNA"/>
</dbReference>
<keyword evidence="4 8" id="KW-0812">Transmembrane</keyword>
<dbReference type="CDD" id="cd01949">
    <property type="entry name" value="GGDEF"/>
    <property type="match status" value="1"/>
</dbReference>
<dbReference type="InterPro" id="IPR043128">
    <property type="entry name" value="Rev_trsase/Diguanyl_cyclase"/>
</dbReference>
<evidence type="ECO:0000256" key="5">
    <source>
        <dbReference type="ARBA" id="ARBA00022989"/>
    </source>
</evidence>
<dbReference type="EC" id="2.7.7.65" evidence="2"/>
<evidence type="ECO:0000256" key="3">
    <source>
        <dbReference type="ARBA" id="ARBA00022475"/>
    </source>
</evidence>
<keyword evidence="10" id="KW-0548">Nucleotidyltransferase</keyword>
<evidence type="ECO:0000259" key="9">
    <source>
        <dbReference type="PROSITE" id="PS50887"/>
    </source>
</evidence>
<feature type="transmembrane region" description="Helical" evidence="8">
    <location>
        <begin position="245"/>
        <end position="264"/>
    </location>
</feature>
<keyword evidence="10" id="KW-0808">Transferase</keyword>
<dbReference type="InterPro" id="IPR000160">
    <property type="entry name" value="GGDEF_dom"/>
</dbReference>
<keyword evidence="11" id="KW-1185">Reference proteome</keyword>
<dbReference type="SMART" id="SM00267">
    <property type="entry name" value="GGDEF"/>
    <property type="match status" value="1"/>
</dbReference>
<protein>
    <recommendedName>
        <fullName evidence="2">diguanylate cyclase</fullName>
        <ecNumber evidence="2">2.7.7.65</ecNumber>
    </recommendedName>
</protein>
<dbReference type="Pfam" id="PF02743">
    <property type="entry name" value="dCache_1"/>
    <property type="match status" value="1"/>
</dbReference>
<proteinExistence type="predicted"/>
<dbReference type="GO" id="GO:0052621">
    <property type="term" value="F:diguanylate cyclase activity"/>
    <property type="evidence" value="ECO:0007669"/>
    <property type="project" value="UniProtKB-EC"/>
</dbReference>
<dbReference type="CDD" id="cd18773">
    <property type="entry name" value="PDC1_HK_sensor"/>
    <property type="match status" value="1"/>
</dbReference>
<dbReference type="PANTHER" id="PTHR45138">
    <property type="entry name" value="REGULATORY COMPONENTS OF SENSORY TRANSDUCTION SYSTEM"/>
    <property type="match status" value="1"/>
</dbReference>
<dbReference type="Pfam" id="PF00990">
    <property type="entry name" value="GGDEF"/>
    <property type="match status" value="1"/>
</dbReference>
<evidence type="ECO:0000313" key="11">
    <source>
        <dbReference type="Proteomes" id="UP001471651"/>
    </source>
</evidence>
<sequence length="485" mass="53865">MIFQATEVNRAYASKLSDTTEVFLAASRQQLEYTANILSDKMADDVFLSDEANRLKYQTDSFNSVVISDASGLTQAASPETLNLVGKQLNSAGSLEALEAKRALISKPYISTIKNLLIFISAPIFDDQHHYLGFLGGSIYLRKPNILSKILGEHYYEDGSYIYVIDKYNQILYHPQKERIGTFVNNNDGLDEIISKKEGGLLLKNGQGIEMLAGYAIIPSTDWIIITQSPLESTLLPLTGIMEKVILRTLPMTLAVFLFIWLFARAISRPLQQLAERAKSLDSPTVSEDIEKINSWYVESLSLKRAMLSGVKLIHNQIGELRRDADTDPLTGVNNRRAFQFKLKQLALLETPFVILALDIDYFKRINDNYGHGVGDDVLKQHTQILNRFSRDGDLVARTGGEEFVLLLKDTSSADAFITAERLRSAIAEETFGIVGHITASIGIAAWSADSITIEKTLSLADQALYEAKGQGRNRCIIATPEMAS</sequence>
<dbReference type="PANTHER" id="PTHR45138:SF9">
    <property type="entry name" value="DIGUANYLATE CYCLASE DGCM-RELATED"/>
    <property type="match status" value="1"/>
</dbReference>
<keyword evidence="3" id="KW-1003">Cell membrane</keyword>
<reference evidence="10 11" key="1">
    <citation type="submission" date="2024-05" db="EMBL/GenBank/DDBJ databases">
        <authorList>
            <person name="Busch G.E."/>
            <person name="Sharma I."/>
        </authorList>
    </citation>
    <scope>NUCLEOTIDE SEQUENCE [LARGE SCALE GENOMIC DNA]</scope>
    <source>
        <strain evidence="10 11">23GB23</strain>
    </source>
</reference>
<evidence type="ECO:0000256" key="7">
    <source>
        <dbReference type="ARBA" id="ARBA00034247"/>
    </source>
</evidence>
<dbReference type="Gene3D" id="3.30.450.20">
    <property type="entry name" value="PAS domain"/>
    <property type="match status" value="1"/>
</dbReference>